<dbReference type="AlphaFoldDB" id="A0AAX0WTQ7"/>
<proteinExistence type="predicted"/>
<comment type="caution">
    <text evidence="4">The sequence shown here is derived from an EMBL/GenBank/DDBJ whole genome shotgun (WGS) entry which is preliminary data.</text>
</comment>
<dbReference type="Proteomes" id="UP000192511">
    <property type="component" value="Unassembled WGS sequence"/>
</dbReference>
<evidence type="ECO:0000256" key="1">
    <source>
        <dbReference type="ARBA" id="ARBA00022503"/>
    </source>
</evidence>
<evidence type="ECO:0000313" key="4">
    <source>
        <dbReference type="EMBL" id="PNL61737.1"/>
    </source>
</evidence>
<dbReference type="GO" id="GO:0008791">
    <property type="term" value="F:arginine N-succinyltransferase activity"/>
    <property type="evidence" value="ECO:0007669"/>
    <property type="project" value="InterPro"/>
</dbReference>
<dbReference type="PANTHER" id="PTHR30420:SF1">
    <property type="entry name" value="ARGININE N-SUCCINYLTRANSFERASE"/>
    <property type="match status" value="1"/>
</dbReference>
<keyword evidence="1" id="KW-0056">Arginine metabolism</keyword>
<name>A0AAX0WTQ7_9GAMM</name>
<sequence length="347" mass="39511">MMLFRSALNTDLDAIHHLAEESGVGLTTLSKDKKILAKRLHWSTESFHKNVEKANDEYYLFVLEDPKNKKIIGVSGIESCTGHEAPFYSYKISKRTRICRSLNIRSDYEVLSLVNDNQGRSEICTLFLDPKYRKHKNGLLLSKARFLFIAQHPMRFTSTIIAEMRGVSDENGLSPFWENVGNHFFHMSFAEADRLTLTTDKQFIADLMPRNPIYIKLLSLQAQAVIGQPHPSTQTAMNILLKEGFRYNKYIDIFDAGPTLEVPRVKIKTIELSHVVTIKNISDEVSSTNYLLANTQLDFRATINSALVNKEKNTCIISKNTANLLQVTCGDRLRVAPLQRDEEELND</sequence>
<dbReference type="NCBIfam" id="TIGR03243">
    <property type="entry name" value="arg_catab_AOST"/>
    <property type="match status" value="1"/>
</dbReference>
<dbReference type="RefSeq" id="WP_019232263.1">
    <property type="nucleotide sequence ID" value="NZ_CAAAHR010000014.1"/>
</dbReference>
<evidence type="ECO:0000313" key="5">
    <source>
        <dbReference type="Proteomes" id="UP000192511"/>
    </source>
</evidence>
<dbReference type="InterPro" id="IPR007041">
    <property type="entry name" value="Arg_succinylTrfase_AstA/AruG"/>
</dbReference>
<dbReference type="SUPFAM" id="SSF55729">
    <property type="entry name" value="Acyl-CoA N-acyltransferases (Nat)"/>
    <property type="match status" value="1"/>
</dbReference>
<dbReference type="GeneID" id="98065934"/>
<reference evidence="4" key="1">
    <citation type="submission" date="2017-12" db="EMBL/GenBank/DDBJ databases">
        <title>FDA dAtabase for Regulatory Grade micrObial Sequences (FDA-ARGOS): Supporting development and validation of Infectious Disease Dx tests.</title>
        <authorList>
            <person name="Kerrigan L."/>
            <person name="Tallon L.J."/>
            <person name="Sadzewicz L."/>
            <person name="Sengamalay N."/>
            <person name="Ott S."/>
            <person name="Godinez A."/>
            <person name="Nagaraj S."/>
            <person name="Vavikolanu K."/>
            <person name="Vyas G."/>
            <person name="Nadendla S."/>
            <person name="Aluvathingal J."/>
            <person name="Sichtig H."/>
        </authorList>
    </citation>
    <scope>NUCLEOTIDE SEQUENCE [LARGE SCALE GENOMIC DNA]</scope>
    <source>
        <strain evidence="4">FDAARGOS_200</strain>
    </source>
</reference>
<evidence type="ECO:0000256" key="3">
    <source>
        <dbReference type="ARBA" id="ARBA00023315"/>
    </source>
</evidence>
<gene>
    <name evidence="4" type="ORF">A6J39_011255</name>
</gene>
<accession>A0AAX0WTQ7</accession>
<organism evidence="4 5">
    <name type="scientific">Legionella anisa</name>
    <dbReference type="NCBI Taxonomy" id="28082"/>
    <lineage>
        <taxon>Bacteria</taxon>
        <taxon>Pseudomonadati</taxon>
        <taxon>Pseudomonadota</taxon>
        <taxon>Gammaproteobacteria</taxon>
        <taxon>Legionellales</taxon>
        <taxon>Legionellaceae</taxon>
        <taxon>Legionella</taxon>
    </lineage>
</organism>
<evidence type="ECO:0000256" key="2">
    <source>
        <dbReference type="ARBA" id="ARBA00022679"/>
    </source>
</evidence>
<keyword evidence="3" id="KW-0012">Acyltransferase</keyword>
<dbReference type="GO" id="GO:0006527">
    <property type="term" value="P:L-arginine catabolic process"/>
    <property type="evidence" value="ECO:0007669"/>
    <property type="project" value="InterPro"/>
</dbReference>
<dbReference type="InterPro" id="IPR016181">
    <property type="entry name" value="Acyl_CoA_acyltransferase"/>
</dbReference>
<dbReference type="Gene3D" id="2.40.40.20">
    <property type="match status" value="1"/>
</dbReference>
<keyword evidence="5" id="KW-1185">Reference proteome</keyword>
<protein>
    <submittedName>
        <fullName evidence="4">Arginine N-succinyltransferase</fullName>
    </submittedName>
</protein>
<dbReference type="EMBL" id="NBTX02000004">
    <property type="protein sequence ID" value="PNL61737.1"/>
    <property type="molecule type" value="Genomic_DNA"/>
</dbReference>
<keyword evidence="2" id="KW-0808">Transferase</keyword>
<dbReference type="PANTHER" id="PTHR30420">
    <property type="entry name" value="N-SUCCINYLARGININE DIHYDROLASE"/>
    <property type="match status" value="1"/>
</dbReference>
<dbReference type="Pfam" id="PF04958">
    <property type="entry name" value="AstA"/>
    <property type="match status" value="1"/>
</dbReference>